<dbReference type="Gene3D" id="2.60.40.1140">
    <property type="entry name" value="Collagen-binding surface protein Cna, B-type domain"/>
    <property type="match status" value="4"/>
</dbReference>
<keyword evidence="2" id="KW-0472">Membrane</keyword>
<feature type="domain" description="CNA-B" evidence="3">
    <location>
        <begin position="799"/>
        <end position="897"/>
    </location>
</feature>
<dbReference type="STRING" id="59561.AQZ59_01207"/>
<keyword evidence="2" id="KW-1133">Transmembrane helix</keyword>
<keyword evidence="5" id="KW-1185">Reference proteome</keyword>
<evidence type="ECO:0000313" key="5">
    <source>
        <dbReference type="Proteomes" id="UP000054404"/>
    </source>
</evidence>
<feature type="domain" description="CNA-B" evidence="3">
    <location>
        <begin position="603"/>
        <end position="700"/>
    </location>
</feature>
<feature type="compositionally biased region" description="Basic and acidic residues" evidence="1">
    <location>
        <begin position="521"/>
        <end position="536"/>
    </location>
</feature>
<dbReference type="Gene3D" id="2.160.20.20">
    <property type="match status" value="1"/>
</dbReference>
<evidence type="ECO:0000256" key="1">
    <source>
        <dbReference type="SAM" id="MobiDB-lite"/>
    </source>
</evidence>
<dbReference type="CDD" id="cd00222">
    <property type="entry name" value="CollagenBindB"/>
    <property type="match status" value="4"/>
</dbReference>
<dbReference type="Proteomes" id="UP000054404">
    <property type="component" value="Unassembled WGS sequence"/>
</dbReference>
<gene>
    <name evidence="4" type="primary">cna_2</name>
    <name evidence="4" type="ORF">AQZ59_01207</name>
</gene>
<accession>A0A0W1KJ34</accession>
<organism evidence="4 5">
    <name type="scientific">Trueperella bernardiae</name>
    <dbReference type="NCBI Taxonomy" id="59561"/>
    <lineage>
        <taxon>Bacteria</taxon>
        <taxon>Bacillati</taxon>
        <taxon>Actinomycetota</taxon>
        <taxon>Actinomycetes</taxon>
        <taxon>Actinomycetales</taxon>
        <taxon>Actinomycetaceae</taxon>
        <taxon>Trueperella</taxon>
    </lineage>
</organism>
<proteinExistence type="predicted"/>
<feature type="region of interest" description="Disordered" evidence="1">
    <location>
        <begin position="987"/>
        <end position="1017"/>
    </location>
</feature>
<evidence type="ECO:0000259" key="3">
    <source>
        <dbReference type="Pfam" id="PF05738"/>
    </source>
</evidence>
<dbReference type="InterPro" id="IPR008454">
    <property type="entry name" value="Collagen-bd_Cna-like_B-typ_dom"/>
</dbReference>
<protein>
    <submittedName>
        <fullName evidence="4">Collagen adhesin</fullName>
    </submittedName>
</protein>
<dbReference type="SUPFAM" id="SSF49478">
    <property type="entry name" value="Cna protein B-type domain"/>
    <property type="match status" value="4"/>
</dbReference>
<sequence length="1045" mass="110405">MGTGLPPVAEAAPESPDRQVLKCYEEGRVLYCEPDHLEKLIAQAGTTPTRIEIGNGTETLLTKTIVIPAGADIELVDANTAAWSSESKIIRDDGDFTGSLLKVEKGAKLTLSDGTGNGAGITIDSRAQYENVVKGSSFSPTILVEGELVMNAGTVTGARKMSNGGEGAVTVKGRDAKFTLNDGKITDNQRKGGQFGAANVALTDGATMVMNGGEISEGQSDYSPYAYGEAGGIGVFSGAHLTINGGTLTDNTGWAGNINVSHWLNESNVKPGDDTSDTRSTLVFNGGEISRGKAAFAGGGIDIFGNADVTMNGGTIADNQAPNGGGVNVMDMYINGDPNTYQEIDSDGSRWTKQHFGERKPQEWTKVSPARFTMNGGSVVRNSATRTGGGINVISNAVNLNAGLIEGNNANQQGGGVYVATKSYTAHFMDTLITENSTTKGSFVGVGGGVWLCPTGSMKIHVTNGVAVFDNKSPSSNDHHWGDDIAHDAYGGSTSARMLIDPRMLGGGESTLYKDGGYNKPRFDAENPGKKQVFDGEERESDESSDYRTSLQNAGLKTITDQNAKGNAKSWARLRITKNQAPRGGGIGSNGGLEFGTPEKTEVQVSKAWKDAEGNDLDDASKVAVKVQLVGSVGKDTFYIGQPAQLNADNNWTHTFKDLPKTKTVDGKQVEVKYSVEEQGVDGVNTVELGGTALDGLTITAPLAMSPVNVQLLQSTDGINKSPVGDPVVLDETNDWTYTFESLPATKTIGEENSENAKELKISYSVKELGVSGFTIKVEGDAVDGFTVTNTEVPPTTKVDVTKVWKDHAGKDLDPGSTKPVEVQLTRTINEETNPVGDPVELNAENEWKHTFIDLPQFVIIDGKRAKITYAVEELSVEGYTASISGSAADGFVVTNTKDAPAVTSVPVEKKWSGDVESDRPGSVTIKLLADGKDTGKSLELTAKDGWKATFEDLPKFVTVNGEKTEIAYTVAEVEVPDYTASINGSATDGYVVTNTKDTPPGPTPHKPEKPRDPMPRTGVEIGMTVALALGLLGAGVALVRRNRA</sequence>
<dbReference type="AlphaFoldDB" id="A0A0W1KJ34"/>
<feature type="domain" description="CNA-B" evidence="3">
    <location>
        <begin position="906"/>
        <end position="996"/>
    </location>
</feature>
<dbReference type="Pfam" id="PF05738">
    <property type="entry name" value="Cna_B"/>
    <property type="match status" value="4"/>
</dbReference>
<dbReference type="InterPro" id="IPR012332">
    <property type="entry name" value="Autotransporter_pectin_lyase_C"/>
</dbReference>
<dbReference type="EMBL" id="LNIZ01000005">
    <property type="protein sequence ID" value="KTF03878.1"/>
    <property type="molecule type" value="Genomic_DNA"/>
</dbReference>
<dbReference type="PATRIC" id="fig|59561.3.peg.1200"/>
<comment type="caution">
    <text evidence="4">The sequence shown here is derived from an EMBL/GenBank/DDBJ whole genome shotgun (WGS) entry which is preliminary data.</text>
</comment>
<reference evidence="4 5" key="1">
    <citation type="submission" date="2015-11" db="EMBL/GenBank/DDBJ databases">
        <title>Draft Genome Sequence of the Type Strain Trueperella bernardiae LCDC 89-0504T, Isolated from Blood Culture.</title>
        <authorList>
            <person name="Bernier A.-M."/>
            <person name="Bernard K."/>
        </authorList>
    </citation>
    <scope>NUCLEOTIDE SEQUENCE [LARGE SCALE GENOMIC DNA]</scope>
    <source>
        <strain evidence="4 5">LCDC 89-0504</strain>
    </source>
</reference>
<keyword evidence="4" id="KW-0176">Collagen</keyword>
<feature type="domain" description="CNA-B" evidence="3">
    <location>
        <begin position="707"/>
        <end position="791"/>
    </location>
</feature>
<keyword evidence="2" id="KW-0812">Transmembrane</keyword>
<feature type="transmembrane region" description="Helical" evidence="2">
    <location>
        <begin position="1022"/>
        <end position="1040"/>
    </location>
</feature>
<name>A0A0W1KJ34_9ACTO</name>
<feature type="compositionally biased region" description="Basic and acidic residues" evidence="1">
    <location>
        <begin position="1006"/>
        <end position="1015"/>
    </location>
</feature>
<evidence type="ECO:0000313" key="4">
    <source>
        <dbReference type="EMBL" id="KTF03878.1"/>
    </source>
</evidence>
<feature type="region of interest" description="Disordered" evidence="1">
    <location>
        <begin position="516"/>
        <end position="547"/>
    </location>
</feature>
<evidence type="ECO:0000256" key="2">
    <source>
        <dbReference type="SAM" id="Phobius"/>
    </source>
</evidence>